<dbReference type="Proteomes" id="UP000319712">
    <property type="component" value="Unassembled WGS sequence"/>
</dbReference>
<gene>
    <name evidence="1" type="ORF">SAMN06264867_105170</name>
</gene>
<organism evidence="1 2">
    <name type="scientific">Halorubrum cibi</name>
    <dbReference type="NCBI Taxonomy" id="413815"/>
    <lineage>
        <taxon>Archaea</taxon>
        <taxon>Methanobacteriati</taxon>
        <taxon>Methanobacteriota</taxon>
        <taxon>Stenosarchaea group</taxon>
        <taxon>Halobacteria</taxon>
        <taxon>Halobacteriales</taxon>
        <taxon>Haloferacaceae</taxon>
        <taxon>Halorubrum</taxon>
    </lineage>
</organism>
<proteinExistence type="predicted"/>
<keyword evidence="2" id="KW-1185">Reference proteome</keyword>
<dbReference type="Pfam" id="PF25947">
    <property type="entry name" value="WHD_halo_double"/>
    <property type="match status" value="1"/>
</dbReference>
<dbReference type="InterPro" id="IPR058821">
    <property type="entry name" value="Double_WHD-containing_halo"/>
</dbReference>
<name>A0A521CWR7_9EURY</name>
<dbReference type="EMBL" id="FXTD01000005">
    <property type="protein sequence ID" value="SMO63899.1"/>
    <property type="molecule type" value="Genomic_DNA"/>
</dbReference>
<protein>
    <submittedName>
        <fullName evidence="1">Uncharacterized protein</fullName>
    </submittedName>
</protein>
<evidence type="ECO:0000313" key="1">
    <source>
        <dbReference type="EMBL" id="SMO63899.1"/>
    </source>
</evidence>
<evidence type="ECO:0000313" key="2">
    <source>
        <dbReference type="Proteomes" id="UP000319712"/>
    </source>
</evidence>
<dbReference type="RefSeq" id="WP_142986500.1">
    <property type="nucleotide sequence ID" value="NZ_FXTD01000005.1"/>
</dbReference>
<dbReference type="AlphaFoldDB" id="A0A521CWR7"/>
<accession>A0A521CWR7</accession>
<reference evidence="1 2" key="1">
    <citation type="submission" date="2017-05" db="EMBL/GenBank/DDBJ databases">
        <authorList>
            <person name="Varghese N."/>
            <person name="Submissions S."/>
        </authorList>
    </citation>
    <scope>NUCLEOTIDE SEQUENCE [LARGE SCALE GENOMIC DNA]</scope>
    <source>
        <strain evidence="1 2">DSM 19504</strain>
    </source>
</reference>
<dbReference type="OrthoDB" id="170219at2157"/>
<sequence>MRIKPVPEPPADLATLAEFQRAVPLVPGSTDDCCARLRDRRDLPSRQRANDWLAFLRTLELARETPRGFVRTDTEPTPESVRNGLRDGVLFVPEALSLLRAASPAEPVTAETLFSATRESVPRHDRARDADWERSWRNRADRLLRWLALVDLAALIERDEGLDGECAPDDPGRGYVAGDALSGA</sequence>